<dbReference type="PRINTS" id="PR00131">
    <property type="entry name" value="GLHYDRLASE1"/>
</dbReference>
<keyword evidence="3" id="KW-0378">Hydrolase</keyword>
<reference evidence="9" key="1">
    <citation type="submission" date="2025-08" db="UniProtKB">
        <authorList>
            <consortium name="RefSeq"/>
        </authorList>
    </citation>
    <scope>IDENTIFICATION</scope>
    <source>
        <tissue evidence="9">Silk gland</tissue>
    </source>
</reference>
<accession>A0A6J2K737</accession>
<dbReference type="GO" id="GO:0008422">
    <property type="term" value="F:beta-glucosidase activity"/>
    <property type="evidence" value="ECO:0007669"/>
    <property type="project" value="TreeGrafter"/>
</dbReference>
<name>A0A6J2K737_BOMMA</name>
<dbReference type="FunFam" id="3.20.20.80:FF:000013">
    <property type="entry name" value="lactase-phlorizin hydrolase"/>
    <property type="match status" value="1"/>
</dbReference>
<dbReference type="OrthoDB" id="65569at2759"/>
<dbReference type="InterPro" id="IPR033132">
    <property type="entry name" value="GH_1_N_CS"/>
</dbReference>
<dbReference type="Gene3D" id="3.20.20.80">
    <property type="entry name" value="Glycosidases"/>
    <property type="match status" value="1"/>
</dbReference>
<dbReference type="GeneID" id="114247901"/>
<dbReference type="AlphaFoldDB" id="A0A6J2K737"/>
<dbReference type="InterPro" id="IPR017853">
    <property type="entry name" value="GH"/>
</dbReference>
<evidence type="ECO:0000313" key="8">
    <source>
        <dbReference type="Proteomes" id="UP000504629"/>
    </source>
</evidence>
<dbReference type="GO" id="GO:0005975">
    <property type="term" value="P:carbohydrate metabolic process"/>
    <property type="evidence" value="ECO:0007669"/>
    <property type="project" value="InterPro"/>
</dbReference>
<evidence type="ECO:0000313" key="9">
    <source>
        <dbReference type="RefSeq" id="XP_028036782.1"/>
    </source>
</evidence>
<evidence type="ECO:0000256" key="6">
    <source>
        <dbReference type="RuleBase" id="RU003690"/>
    </source>
</evidence>
<feature type="signal peptide" evidence="7">
    <location>
        <begin position="1"/>
        <end position="17"/>
    </location>
</feature>
<dbReference type="SUPFAM" id="SSF51445">
    <property type="entry name" value="(Trans)glycosidases"/>
    <property type="match status" value="1"/>
</dbReference>
<keyword evidence="7" id="KW-0732">Signal</keyword>
<keyword evidence="5" id="KW-0326">Glycosidase</keyword>
<dbReference type="RefSeq" id="XP_028036782.1">
    <property type="nucleotide sequence ID" value="XM_028180981.1"/>
</dbReference>
<keyword evidence="8" id="KW-1185">Reference proteome</keyword>
<dbReference type="Proteomes" id="UP000504629">
    <property type="component" value="Unplaced"/>
</dbReference>
<evidence type="ECO:0000256" key="2">
    <source>
        <dbReference type="ARBA" id="ARBA00011738"/>
    </source>
</evidence>
<evidence type="ECO:0000256" key="5">
    <source>
        <dbReference type="ARBA" id="ARBA00023295"/>
    </source>
</evidence>
<evidence type="ECO:0000256" key="4">
    <source>
        <dbReference type="ARBA" id="ARBA00023180"/>
    </source>
</evidence>
<dbReference type="PROSITE" id="PS00653">
    <property type="entry name" value="GLYCOSYL_HYDROL_F1_2"/>
    <property type="match status" value="1"/>
</dbReference>
<sequence length="529" mass="60701">MLSLTVVVLGFVIKGLCLKDLHFPPDFMFGAASSSYQIEGAWNVSDKAEGIWDRFTRVHKDRILDGSNGDVACDSYHLWERDIEMAAELGLHFYRFSISWSRLLPNGFSNYISEDGKKYYNNLIDGLLERGIKPFVSLYHQDMPQKLQDLGGWANPYSSDWFAEYARIAFKLYGDRVKTWITVNEPFIICEAAYGMGFTAPGVIDPEVGVFLCNKHTLLAHAKAYRIYDAEFRHMYNGELSVSNQPFWYFPYSEEDANITELLLEYTNGRYTHPIYSKEGGFPPGILQVLKESSEKQGYQRSNLPQLTKNEIELIKGTYDFFAVNYYTSRLVRKAEPGENLGPWPMQDAPVLNAKLIMDPKWKLGESYWFAVYPEGLRRQLQWLSNKYGALKFIVTENGYPDKPGFHDINRIMYYKQHLEQILLAIKEDGINVTGYTAWTMMDNFEWSEGYQAKFGLYDVDFSSPKRTRTPKASAHYYSSIIRAHSLDVPIPSKAAFKSSVSPVNNMQTVLILLSCFILSRSFNSLSVI</sequence>
<comment type="subunit">
    <text evidence="2">Homodimer.</text>
</comment>
<dbReference type="PANTHER" id="PTHR10353">
    <property type="entry name" value="GLYCOSYL HYDROLASE"/>
    <property type="match status" value="1"/>
</dbReference>
<evidence type="ECO:0000256" key="3">
    <source>
        <dbReference type="ARBA" id="ARBA00022801"/>
    </source>
</evidence>
<organism evidence="8 9">
    <name type="scientific">Bombyx mandarina</name>
    <name type="common">Wild silk moth</name>
    <name type="synonym">Wild silkworm</name>
    <dbReference type="NCBI Taxonomy" id="7092"/>
    <lineage>
        <taxon>Eukaryota</taxon>
        <taxon>Metazoa</taxon>
        <taxon>Ecdysozoa</taxon>
        <taxon>Arthropoda</taxon>
        <taxon>Hexapoda</taxon>
        <taxon>Insecta</taxon>
        <taxon>Pterygota</taxon>
        <taxon>Neoptera</taxon>
        <taxon>Endopterygota</taxon>
        <taxon>Lepidoptera</taxon>
        <taxon>Glossata</taxon>
        <taxon>Ditrysia</taxon>
        <taxon>Bombycoidea</taxon>
        <taxon>Bombycidae</taxon>
        <taxon>Bombycinae</taxon>
        <taxon>Bombyx</taxon>
    </lineage>
</organism>
<dbReference type="InterPro" id="IPR001360">
    <property type="entry name" value="Glyco_hydro_1"/>
</dbReference>
<evidence type="ECO:0000256" key="1">
    <source>
        <dbReference type="ARBA" id="ARBA00010838"/>
    </source>
</evidence>
<keyword evidence="4" id="KW-0325">Glycoprotein</keyword>
<dbReference type="KEGG" id="bman:114247901"/>
<comment type="similarity">
    <text evidence="1 6">Belongs to the glycosyl hydrolase 1 family.</text>
</comment>
<protein>
    <submittedName>
        <fullName evidence="9">Myrosinase 1-like isoform X1</fullName>
    </submittedName>
</protein>
<dbReference type="PANTHER" id="PTHR10353:SF36">
    <property type="entry name" value="LP05116P"/>
    <property type="match status" value="1"/>
</dbReference>
<dbReference type="Pfam" id="PF00232">
    <property type="entry name" value="Glyco_hydro_1"/>
    <property type="match status" value="1"/>
</dbReference>
<feature type="chain" id="PRO_5026985527" evidence="7">
    <location>
        <begin position="18"/>
        <end position="529"/>
    </location>
</feature>
<proteinExistence type="inferred from homology"/>
<gene>
    <name evidence="9" type="primary">LOC114247901</name>
</gene>
<evidence type="ECO:0000256" key="7">
    <source>
        <dbReference type="SAM" id="SignalP"/>
    </source>
</evidence>